<proteinExistence type="predicted"/>
<organism evidence="2 3">
    <name type="scientific">Laspinema olomoucense D3b</name>
    <dbReference type="NCBI Taxonomy" id="2953688"/>
    <lineage>
        <taxon>Bacteria</taxon>
        <taxon>Bacillati</taxon>
        <taxon>Cyanobacteriota</taxon>
        <taxon>Cyanophyceae</taxon>
        <taxon>Oscillatoriophycideae</taxon>
        <taxon>Oscillatoriales</taxon>
        <taxon>Laspinemataceae</taxon>
        <taxon>Laspinema</taxon>
        <taxon>Laspinema olomoucense</taxon>
    </lineage>
</organism>
<dbReference type="NCBIfam" id="NF038133">
    <property type="entry name" value="choice_anch_L"/>
    <property type="match status" value="1"/>
</dbReference>
<feature type="signal peptide" evidence="1">
    <location>
        <begin position="1"/>
        <end position="28"/>
    </location>
</feature>
<gene>
    <name evidence="2" type="ORF">NG792_18540</name>
</gene>
<evidence type="ECO:0000256" key="1">
    <source>
        <dbReference type="SAM" id="SignalP"/>
    </source>
</evidence>
<reference evidence="2 3" key="1">
    <citation type="journal article" date="2022" name="Front. Microbiol.">
        <title>High genomic differentiation and limited gene flow indicate recent cryptic speciation within the genus Laspinema (cyanobacteria).</title>
        <authorList>
            <person name="Stanojkovic A."/>
            <person name="Skoupy S."/>
            <person name="Skaloud P."/>
            <person name="Dvorak P."/>
        </authorList>
    </citation>
    <scope>NUCLEOTIDE SEQUENCE [LARGE SCALE GENOMIC DNA]</scope>
    <source>
        <strain evidence="2 3">D3b</strain>
    </source>
</reference>
<comment type="caution">
    <text evidence="2">The sequence shown here is derived from an EMBL/GenBank/DDBJ whole genome shotgun (WGS) entry which is preliminary data.</text>
</comment>
<feature type="chain" id="PRO_5045208998" evidence="1">
    <location>
        <begin position="29"/>
        <end position="299"/>
    </location>
</feature>
<keyword evidence="3" id="KW-1185">Reference proteome</keyword>
<keyword evidence="1" id="KW-0732">Signal</keyword>
<accession>A0ABT2NAJ5</accession>
<dbReference type="InterPro" id="IPR049804">
    <property type="entry name" value="Choice_anch_L"/>
</dbReference>
<evidence type="ECO:0000313" key="3">
    <source>
        <dbReference type="Proteomes" id="UP001525961"/>
    </source>
</evidence>
<dbReference type="Proteomes" id="UP001525961">
    <property type="component" value="Unassembled WGS sequence"/>
</dbReference>
<dbReference type="RefSeq" id="WP_261236387.1">
    <property type="nucleotide sequence ID" value="NZ_JAMXFA010000027.1"/>
</dbReference>
<dbReference type="EMBL" id="JAMXFA010000027">
    <property type="protein sequence ID" value="MCT7979719.1"/>
    <property type="molecule type" value="Genomic_DNA"/>
</dbReference>
<protein>
    <submittedName>
        <fullName evidence="2">Choice-of-anchor L domain-containing protein</fullName>
    </submittedName>
</protein>
<sequence>MNLYRNFTIGAALTSAAAITLVSPSAIAFTITPTNNTQTLLNALLGTSYGLSQVSMTINGNAKAMGLFENDPFGLGSGIVLSTGEVIEIPGKNTLDGGTIPEYPSITDLSSELKADNNTSDSVSLEISFNADQSASKLFFQYVFGSEEFVEFGGTGFNDSFELLLNGTNLAKLSDGQEVTIKNLVPNPKGPFHPDYLNNPVGSSIPTKLDGYTRTLTFEGQLLQNARNTLRINITDVGDNYLDSVVFLKGESLGTALPLHRDSEKVPEPGLAIASLVVGGLILRKGRQSSSRSRDSHTP</sequence>
<name>A0ABT2NAJ5_9CYAN</name>
<evidence type="ECO:0000313" key="2">
    <source>
        <dbReference type="EMBL" id="MCT7979719.1"/>
    </source>
</evidence>